<dbReference type="AlphaFoldDB" id="A0A517SD98"/>
<evidence type="ECO:0000256" key="1">
    <source>
        <dbReference type="SAM" id="Phobius"/>
    </source>
</evidence>
<reference evidence="2 3" key="1">
    <citation type="submission" date="2019-02" db="EMBL/GenBank/DDBJ databases">
        <title>Deep-cultivation of Planctomycetes and their phenomic and genomic characterization uncovers novel biology.</title>
        <authorList>
            <person name="Wiegand S."/>
            <person name="Jogler M."/>
            <person name="Boedeker C."/>
            <person name="Pinto D."/>
            <person name="Vollmers J."/>
            <person name="Rivas-Marin E."/>
            <person name="Kohn T."/>
            <person name="Peeters S.H."/>
            <person name="Heuer A."/>
            <person name="Rast P."/>
            <person name="Oberbeckmann S."/>
            <person name="Bunk B."/>
            <person name="Jeske O."/>
            <person name="Meyerdierks A."/>
            <person name="Storesund J.E."/>
            <person name="Kallscheuer N."/>
            <person name="Luecker S."/>
            <person name="Lage O.M."/>
            <person name="Pohl T."/>
            <person name="Merkel B.J."/>
            <person name="Hornburger P."/>
            <person name="Mueller R.-W."/>
            <person name="Bruemmer F."/>
            <person name="Labrenz M."/>
            <person name="Spormann A.M."/>
            <person name="Op den Camp H."/>
            <person name="Overmann J."/>
            <person name="Amann R."/>
            <person name="Jetten M.S.M."/>
            <person name="Mascher T."/>
            <person name="Medema M.H."/>
            <person name="Devos D.P."/>
            <person name="Kaster A.-K."/>
            <person name="Ovreas L."/>
            <person name="Rohde M."/>
            <person name="Galperin M.Y."/>
            <person name="Jogler C."/>
        </authorList>
    </citation>
    <scope>NUCLEOTIDE SEQUENCE [LARGE SCALE GENOMIC DNA]</scope>
    <source>
        <strain evidence="2 3">Pan44</strain>
    </source>
</reference>
<proteinExistence type="predicted"/>
<keyword evidence="1" id="KW-0472">Membrane</keyword>
<keyword evidence="1" id="KW-0812">Transmembrane</keyword>
<dbReference type="InParanoid" id="A0A517SD98"/>
<keyword evidence="1" id="KW-1133">Transmembrane helix</keyword>
<feature type="transmembrane region" description="Helical" evidence="1">
    <location>
        <begin position="6"/>
        <end position="34"/>
    </location>
</feature>
<sequence>MGEWVVIAFLIIIGIFPLAALATSAVVIAGFLIATR</sequence>
<gene>
    <name evidence="2" type="ORF">Pan44_21300</name>
</gene>
<dbReference type="EMBL" id="CP036271">
    <property type="protein sequence ID" value="QDT54103.1"/>
    <property type="molecule type" value="Genomic_DNA"/>
</dbReference>
<keyword evidence="3" id="KW-1185">Reference proteome</keyword>
<evidence type="ECO:0000313" key="3">
    <source>
        <dbReference type="Proteomes" id="UP000315700"/>
    </source>
</evidence>
<organism evidence="2 3">
    <name type="scientific">Caulifigura coniformis</name>
    <dbReference type="NCBI Taxonomy" id="2527983"/>
    <lineage>
        <taxon>Bacteria</taxon>
        <taxon>Pseudomonadati</taxon>
        <taxon>Planctomycetota</taxon>
        <taxon>Planctomycetia</taxon>
        <taxon>Planctomycetales</taxon>
        <taxon>Planctomycetaceae</taxon>
        <taxon>Caulifigura</taxon>
    </lineage>
</organism>
<protein>
    <submittedName>
        <fullName evidence="2">Uncharacterized protein</fullName>
    </submittedName>
</protein>
<dbReference type="Proteomes" id="UP000315700">
    <property type="component" value="Chromosome"/>
</dbReference>
<accession>A0A517SD98</accession>
<name>A0A517SD98_9PLAN</name>
<evidence type="ECO:0000313" key="2">
    <source>
        <dbReference type="EMBL" id="QDT54103.1"/>
    </source>
</evidence>
<dbReference type="KEGG" id="ccos:Pan44_21300"/>